<organism evidence="1 2">
    <name type="scientific">Araneus ventricosus</name>
    <name type="common">Orbweaver spider</name>
    <name type="synonym">Epeira ventricosa</name>
    <dbReference type="NCBI Taxonomy" id="182803"/>
    <lineage>
        <taxon>Eukaryota</taxon>
        <taxon>Metazoa</taxon>
        <taxon>Ecdysozoa</taxon>
        <taxon>Arthropoda</taxon>
        <taxon>Chelicerata</taxon>
        <taxon>Arachnida</taxon>
        <taxon>Araneae</taxon>
        <taxon>Araneomorphae</taxon>
        <taxon>Entelegynae</taxon>
        <taxon>Araneoidea</taxon>
        <taxon>Araneidae</taxon>
        <taxon>Araneus</taxon>
    </lineage>
</organism>
<dbReference type="Proteomes" id="UP000499080">
    <property type="component" value="Unassembled WGS sequence"/>
</dbReference>
<dbReference type="AlphaFoldDB" id="A0A4Y2D9I5"/>
<dbReference type="PANTHER" id="PTHR46114:SF1">
    <property type="entry name" value="ZAD DOMAIN-CONTAINING PROTEIN"/>
    <property type="match status" value="1"/>
</dbReference>
<proteinExistence type="predicted"/>
<evidence type="ECO:0000313" key="1">
    <source>
        <dbReference type="EMBL" id="GBM13360.1"/>
    </source>
</evidence>
<accession>A0A4Y2D9I5</accession>
<comment type="caution">
    <text evidence="1">The sequence shown here is derived from an EMBL/GenBank/DDBJ whole genome shotgun (WGS) entry which is preliminary data.</text>
</comment>
<sequence length="146" mass="17088">MSFSWFRNREKEFISFFSQAGELVYCSNIPGLIASFKVQYKPDEWRLFIEASKRGLKTVLLHNGNEYDSVPVGHSVHLKECYENLDFILNQLSYLDHKWAVCGDLKVISMLLFNRKGTRNFSFFVNGTAETENNITLRKNDQSERY</sequence>
<gene>
    <name evidence="1" type="ORF">AVEN_159779_1</name>
</gene>
<evidence type="ECO:0000313" key="2">
    <source>
        <dbReference type="Proteomes" id="UP000499080"/>
    </source>
</evidence>
<name>A0A4Y2D9I5_ARAVE</name>
<protein>
    <submittedName>
        <fullName evidence="1">Uncharacterized protein</fullName>
    </submittedName>
</protein>
<dbReference type="PANTHER" id="PTHR46114">
    <property type="entry name" value="APPLE DOMAIN-CONTAINING PROTEIN"/>
    <property type="match status" value="1"/>
</dbReference>
<dbReference type="OrthoDB" id="6769877at2759"/>
<reference evidence="1 2" key="1">
    <citation type="journal article" date="2019" name="Sci. Rep.">
        <title>Orb-weaving spider Araneus ventricosus genome elucidates the spidroin gene catalogue.</title>
        <authorList>
            <person name="Kono N."/>
            <person name="Nakamura H."/>
            <person name="Ohtoshi R."/>
            <person name="Moran D.A.P."/>
            <person name="Shinohara A."/>
            <person name="Yoshida Y."/>
            <person name="Fujiwara M."/>
            <person name="Mori M."/>
            <person name="Tomita M."/>
            <person name="Arakawa K."/>
        </authorList>
    </citation>
    <scope>NUCLEOTIDE SEQUENCE [LARGE SCALE GENOMIC DNA]</scope>
</reference>
<keyword evidence="2" id="KW-1185">Reference proteome</keyword>
<dbReference type="EMBL" id="BGPR01000326">
    <property type="protein sequence ID" value="GBM13360.1"/>
    <property type="molecule type" value="Genomic_DNA"/>
</dbReference>